<keyword evidence="7" id="KW-1185">Reference proteome</keyword>
<organism evidence="6 7">
    <name type="scientific">Pontiella agarivorans</name>
    <dbReference type="NCBI Taxonomy" id="3038953"/>
    <lineage>
        <taxon>Bacteria</taxon>
        <taxon>Pseudomonadati</taxon>
        <taxon>Kiritimatiellota</taxon>
        <taxon>Kiritimatiellia</taxon>
        <taxon>Kiritimatiellales</taxon>
        <taxon>Pontiellaceae</taxon>
        <taxon>Pontiella</taxon>
    </lineage>
</organism>
<comment type="caution">
    <text evidence="6">The sequence shown here is derived from an EMBL/GenBank/DDBJ whole genome shotgun (WGS) entry which is preliminary data.</text>
</comment>
<feature type="chain" id="PRO_5045804855" evidence="4">
    <location>
        <begin position="24"/>
        <end position="536"/>
    </location>
</feature>
<evidence type="ECO:0000256" key="2">
    <source>
        <dbReference type="ARBA" id="ARBA00022801"/>
    </source>
</evidence>
<dbReference type="InterPro" id="IPR000917">
    <property type="entry name" value="Sulfatase_N"/>
</dbReference>
<feature type="signal peptide" evidence="4">
    <location>
        <begin position="1"/>
        <end position="23"/>
    </location>
</feature>
<dbReference type="PANTHER" id="PTHR42693:SF53">
    <property type="entry name" value="ENDO-4-O-SULFATASE"/>
    <property type="match status" value="1"/>
</dbReference>
<dbReference type="InterPro" id="IPR017850">
    <property type="entry name" value="Alkaline_phosphatase_core_sf"/>
</dbReference>
<evidence type="ECO:0000313" key="6">
    <source>
        <dbReference type="EMBL" id="MDZ8119090.1"/>
    </source>
</evidence>
<feature type="compositionally biased region" description="Basic and acidic residues" evidence="3">
    <location>
        <begin position="495"/>
        <end position="517"/>
    </location>
</feature>
<evidence type="ECO:0000256" key="3">
    <source>
        <dbReference type="SAM" id="MobiDB-lite"/>
    </source>
</evidence>
<dbReference type="SUPFAM" id="SSF53649">
    <property type="entry name" value="Alkaline phosphatase-like"/>
    <property type="match status" value="1"/>
</dbReference>
<name>A0ABU5MY31_9BACT</name>
<dbReference type="Pfam" id="PF00884">
    <property type="entry name" value="Sulfatase"/>
    <property type="match status" value="1"/>
</dbReference>
<comment type="similarity">
    <text evidence="1">Belongs to the sulfatase family.</text>
</comment>
<gene>
    <name evidence="6" type="ORF">P9H32_10685</name>
</gene>
<evidence type="ECO:0000313" key="7">
    <source>
        <dbReference type="Proteomes" id="UP001290861"/>
    </source>
</evidence>
<dbReference type="PANTHER" id="PTHR42693">
    <property type="entry name" value="ARYLSULFATASE FAMILY MEMBER"/>
    <property type="match status" value="1"/>
</dbReference>
<sequence>MQKIVMPVFGVVMCSVLASTAGAAVRRPNVIVVMADDISAKEFPVYGADSHYDDVVANTPVIDRLANEGCYLSTVWASTVCMPTRAMLMSGRYAHLTKWWDNGQIGKVARGGGWQLNDSSPLTIGKVAEKAGYRSMWVGKTHVTSGMNFTDFGFDECLFSPGEPGVRGNSPYDHFLNVKNKNFWNYHSFLWWPEIQLAFHPDYPDDPNHWVETEINDYGPDIEMKYIMDFMERAAKQDQPFFVYHTSHLGHQAIDMASPKFNMTWPGTPKITWNPESETYTRHEPKIIPQGPVNTRGTKYIKENITPDKMRNQVEYLDYQLWQYLTKLEELDELENTILIFTADNGSKGWKASVVRQRGVHVPFVVYAPGQPEFVQGEQQVIADLTDVLPTLAEIMGTPLPPQAEYELSGKSLWPYLTKQEQKHRDWIYAFKGPKQLIRSEHLLRDGNGDWWDVSSTPSDLDSYPEITDFEKLSPQQRKEKKMMEQAMAGFAREDIGGAHSFHADPSRKLTEQEKEKMRKKAEKLKAYMESQGHGS</sequence>
<evidence type="ECO:0000256" key="1">
    <source>
        <dbReference type="ARBA" id="ARBA00008779"/>
    </source>
</evidence>
<evidence type="ECO:0000259" key="5">
    <source>
        <dbReference type="Pfam" id="PF00884"/>
    </source>
</evidence>
<protein>
    <submittedName>
        <fullName evidence="6">Sulfatase-like hydrolase/transferase</fullName>
    </submittedName>
</protein>
<keyword evidence="2" id="KW-0378">Hydrolase</keyword>
<feature type="domain" description="Sulfatase N-terminal" evidence="5">
    <location>
        <begin position="28"/>
        <end position="397"/>
    </location>
</feature>
<proteinExistence type="inferred from homology"/>
<keyword evidence="4" id="KW-0732">Signal</keyword>
<dbReference type="Proteomes" id="UP001290861">
    <property type="component" value="Unassembled WGS sequence"/>
</dbReference>
<dbReference type="Gene3D" id="3.40.720.10">
    <property type="entry name" value="Alkaline Phosphatase, subunit A"/>
    <property type="match status" value="1"/>
</dbReference>
<evidence type="ECO:0000256" key="4">
    <source>
        <dbReference type="SAM" id="SignalP"/>
    </source>
</evidence>
<feature type="region of interest" description="Disordered" evidence="3">
    <location>
        <begin position="495"/>
        <end position="536"/>
    </location>
</feature>
<dbReference type="InterPro" id="IPR050738">
    <property type="entry name" value="Sulfatase"/>
</dbReference>
<dbReference type="EMBL" id="JARVCO010000010">
    <property type="protein sequence ID" value="MDZ8119090.1"/>
    <property type="molecule type" value="Genomic_DNA"/>
</dbReference>
<accession>A0ABU5MY31</accession>
<reference evidence="6 7" key="1">
    <citation type="journal article" date="2024" name="Appl. Environ. Microbiol.">
        <title>Pontiella agarivorans sp. nov., a novel marine anaerobic bacterium capable of degrading macroalgal polysaccharides and fixing nitrogen.</title>
        <authorList>
            <person name="Liu N."/>
            <person name="Kivenson V."/>
            <person name="Peng X."/>
            <person name="Cui Z."/>
            <person name="Lankiewicz T.S."/>
            <person name="Gosselin K.M."/>
            <person name="English C.J."/>
            <person name="Blair E.M."/>
            <person name="O'Malley M.A."/>
            <person name="Valentine D.L."/>
        </authorList>
    </citation>
    <scope>NUCLEOTIDE SEQUENCE [LARGE SCALE GENOMIC DNA]</scope>
    <source>
        <strain evidence="6 7">NLcol2</strain>
    </source>
</reference>